<evidence type="ECO:0000256" key="4">
    <source>
        <dbReference type="ARBA" id="ARBA00023002"/>
    </source>
</evidence>
<dbReference type="RefSeq" id="WP_343897620.1">
    <property type="nucleotide sequence ID" value="NZ_BAAAFZ010000079.1"/>
</dbReference>
<protein>
    <recommendedName>
        <fullName evidence="8">FAD-dependent oxidoreductase</fullName>
    </recommendedName>
</protein>
<evidence type="ECO:0008006" key="8">
    <source>
        <dbReference type="Google" id="ProtNLM"/>
    </source>
</evidence>
<comment type="caution">
    <text evidence="6">The sequence shown here is derived from an EMBL/GenBank/DDBJ whole genome shotgun (WGS) entry which is preliminary data.</text>
</comment>
<dbReference type="EMBL" id="BAAAFZ010000079">
    <property type="protein sequence ID" value="GAA0601764.1"/>
    <property type="molecule type" value="Genomic_DNA"/>
</dbReference>
<keyword evidence="7" id="KW-1185">Reference proteome</keyword>
<dbReference type="SUPFAM" id="SSF51905">
    <property type="entry name" value="FAD/NAD(P)-binding domain"/>
    <property type="match status" value="1"/>
</dbReference>
<dbReference type="PANTHER" id="PTHR13789">
    <property type="entry name" value="MONOOXYGENASE"/>
    <property type="match status" value="1"/>
</dbReference>
<proteinExistence type="predicted"/>
<evidence type="ECO:0000256" key="5">
    <source>
        <dbReference type="ARBA" id="ARBA00023033"/>
    </source>
</evidence>
<evidence type="ECO:0000256" key="3">
    <source>
        <dbReference type="ARBA" id="ARBA00022827"/>
    </source>
</evidence>
<accession>A0ABN1G0Q8</accession>
<dbReference type="PANTHER" id="PTHR13789:SF318">
    <property type="entry name" value="GERANYLGERANYL DIPHOSPHATE REDUCTASE"/>
    <property type="match status" value="1"/>
</dbReference>
<gene>
    <name evidence="6" type="ORF">GCM10009416_44500</name>
</gene>
<keyword evidence="5" id="KW-0503">Monooxygenase</keyword>
<dbReference type="InterPro" id="IPR050493">
    <property type="entry name" value="FAD-dep_Monooxygenase_BioMet"/>
</dbReference>
<evidence type="ECO:0000256" key="2">
    <source>
        <dbReference type="ARBA" id="ARBA00022630"/>
    </source>
</evidence>
<evidence type="ECO:0000256" key="1">
    <source>
        <dbReference type="ARBA" id="ARBA00001974"/>
    </source>
</evidence>
<reference evidence="6 7" key="1">
    <citation type="journal article" date="2019" name="Int. J. Syst. Evol. Microbiol.">
        <title>The Global Catalogue of Microorganisms (GCM) 10K type strain sequencing project: providing services to taxonomists for standard genome sequencing and annotation.</title>
        <authorList>
            <consortium name="The Broad Institute Genomics Platform"/>
            <consortium name="The Broad Institute Genome Sequencing Center for Infectious Disease"/>
            <person name="Wu L."/>
            <person name="Ma J."/>
        </authorList>
    </citation>
    <scope>NUCLEOTIDE SEQUENCE [LARGE SCALE GENOMIC DNA]</scope>
    <source>
        <strain evidence="6 7">JCM 9933</strain>
    </source>
</reference>
<dbReference type="Gene3D" id="3.50.50.60">
    <property type="entry name" value="FAD/NAD(P)-binding domain"/>
    <property type="match status" value="1"/>
</dbReference>
<organism evidence="6 7">
    <name type="scientific">Craurococcus roseus</name>
    <dbReference type="NCBI Taxonomy" id="77585"/>
    <lineage>
        <taxon>Bacteria</taxon>
        <taxon>Pseudomonadati</taxon>
        <taxon>Pseudomonadota</taxon>
        <taxon>Alphaproteobacteria</taxon>
        <taxon>Acetobacterales</taxon>
        <taxon>Acetobacteraceae</taxon>
        <taxon>Craurococcus</taxon>
    </lineage>
</organism>
<name>A0ABN1G0Q8_9PROT</name>
<keyword evidence="2" id="KW-0285">Flavoprotein</keyword>
<evidence type="ECO:0000313" key="6">
    <source>
        <dbReference type="EMBL" id="GAA0601764.1"/>
    </source>
</evidence>
<keyword evidence="4" id="KW-0560">Oxidoreductase</keyword>
<sequence length="101" mass="10413">MQRNKPVLVADAIGGLAAALGLARKGFGVTVLERSPALGEIGAGVQLGPNAFHAFDHPGVGDAARAMAVCVDKLRLMDAVTAEDACAIDLGERFRARFGNP</sequence>
<keyword evidence="3" id="KW-0274">FAD</keyword>
<evidence type="ECO:0000313" key="7">
    <source>
        <dbReference type="Proteomes" id="UP001501588"/>
    </source>
</evidence>
<comment type="cofactor">
    <cofactor evidence="1">
        <name>FAD</name>
        <dbReference type="ChEBI" id="CHEBI:57692"/>
    </cofactor>
</comment>
<dbReference type="Proteomes" id="UP001501588">
    <property type="component" value="Unassembled WGS sequence"/>
</dbReference>
<dbReference type="InterPro" id="IPR036188">
    <property type="entry name" value="FAD/NAD-bd_sf"/>
</dbReference>